<proteinExistence type="predicted"/>
<keyword evidence="2" id="KW-1185">Reference proteome</keyword>
<dbReference type="RefSeq" id="WP_088822791.1">
    <property type="nucleotide sequence ID" value="NZ_FZLN01000001.1"/>
</dbReference>
<accession>A0A217EEF4</accession>
<dbReference type="EMBL" id="FZLN01000001">
    <property type="protein sequence ID" value="SNQ28764.1"/>
    <property type="molecule type" value="Genomic_DNA"/>
</dbReference>
<dbReference type="AlphaFoldDB" id="A0A217EEF4"/>
<dbReference type="Proteomes" id="UP000243463">
    <property type="component" value="Unassembled WGS sequence"/>
</dbReference>
<gene>
    <name evidence="1" type="ORF">SAMN05444584_0689</name>
</gene>
<dbReference type="OrthoDB" id="5464833at2"/>
<protein>
    <recommendedName>
        <fullName evidence="3">DUF2867 domain-containing protein</fullName>
    </recommendedName>
</protein>
<evidence type="ECO:0000313" key="1">
    <source>
        <dbReference type="EMBL" id="SNQ28764.1"/>
    </source>
</evidence>
<evidence type="ECO:0000313" key="2">
    <source>
        <dbReference type="Proteomes" id="UP000243463"/>
    </source>
</evidence>
<sequence length="181" mass="21336">MSLNIKYLPNYHYKEIHLLKVVGTAEEIMSAILNYQTEDDFFFRWAIALREIPARLFSSTDQLISQPPFSFNNFTLLEQTSHEVAFGLVGQFWKKDYGQIPISDAESFLAFKAPDNAKLVLYFKLDQDHKDFYVTTETRILCLSSKSLAKFRPYWYLIRPISGIIRYRLLRQIQKNVYKSK</sequence>
<evidence type="ECO:0008006" key="3">
    <source>
        <dbReference type="Google" id="ProtNLM"/>
    </source>
</evidence>
<name>A0A217EEF4_9GAMM</name>
<organism evidence="1 2">
    <name type="scientific">Acinetobacter apis</name>
    <dbReference type="NCBI Taxonomy" id="1229165"/>
    <lineage>
        <taxon>Bacteria</taxon>
        <taxon>Pseudomonadati</taxon>
        <taxon>Pseudomonadota</taxon>
        <taxon>Gammaproteobacteria</taxon>
        <taxon>Moraxellales</taxon>
        <taxon>Moraxellaceae</taxon>
        <taxon>Acinetobacter</taxon>
    </lineage>
</organism>
<reference evidence="2" key="1">
    <citation type="submission" date="2017-06" db="EMBL/GenBank/DDBJ databases">
        <authorList>
            <person name="Varghese N."/>
            <person name="Submissions S."/>
        </authorList>
    </citation>
    <scope>NUCLEOTIDE SEQUENCE [LARGE SCALE GENOMIC DNA]</scope>
    <source>
        <strain evidence="2">ANC 5114</strain>
    </source>
</reference>